<name>A0A8X6KBB7_TRICU</name>
<protein>
    <submittedName>
        <fullName evidence="1">Uncharacterized protein</fullName>
    </submittedName>
</protein>
<evidence type="ECO:0000313" key="1">
    <source>
        <dbReference type="EMBL" id="GFQ70940.1"/>
    </source>
</evidence>
<evidence type="ECO:0000313" key="2">
    <source>
        <dbReference type="Proteomes" id="UP000887116"/>
    </source>
</evidence>
<dbReference type="EMBL" id="BMAO01030877">
    <property type="protein sequence ID" value="GFQ70940.1"/>
    <property type="molecule type" value="Genomic_DNA"/>
</dbReference>
<dbReference type="AlphaFoldDB" id="A0A8X6KBB7"/>
<organism evidence="1 2">
    <name type="scientific">Trichonephila clavata</name>
    <name type="common">Joro spider</name>
    <name type="synonym">Nephila clavata</name>
    <dbReference type="NCBI Taxonomy" id="2740835"/>
    <lineage>
        <taxon>Eukaryota</taxon>
        <taxon>Metazoa</taxon>
        <taxon>Ecdysozoa</taxon>
        <taxon>Arthropoda</taxon>
        <taxon>Chelicerata</taxon>
        <taxon>Arachnida</taxon>
        <taxon>Araneae</taxon>
        <taxon>Araneomorphae</taxon>
        <taxon>Entelegynae</taxon>
        <taxon>Araneoidea</taxon>
        <taxon>Nephilidae</taxon>
        <taxon>Trichonephila</taxon>
    </lineage>
</organism>
<accession>A0A8X6KBB7</accession>
<reference evidence="1" key="1">
    <citation type="submission" date="2020-07" db="EMBL/GenBank/DDBJ databases">
        <title>Multicomponent nature underlies the extraordinary mechanical properties of spider dragline silk.</title>
        <authorList>
            <person name="Kono N."/>
            <person name="Nakamura H."/>
            <person name="Mori M."/>
            <person name="Yoshida Y."/>
            <person name="Ohtoshi R."/>
            <person name="Malay A.D."/>
            <person name="Moran D.A.P."/>
            <person name="Tomita M."/>
            <person name="Numata K."/>
            <person name="Arakawa K."/>
        </authorList>
    </citation>
    <scope>NUCLEOTIDE SEQUENCE</scope>
</reference>
<sequence>MRKKSVYKKAEKHTLMEKCAPLFNMKLLDLDSIELSKKEFISKKLVDHKSPDVFLEIFSEYLLKLNVEESEKYDH</sequence>
<comment type="caution">
    <text evidence="1">The sequence shown here is derived from an EMBL/GenBank/DDBJ whole genome shotgun (WGS) entry which is preliminary data.</text>
</comment>
<dbReference type="Proteomes" id="UP000887116">
    <property type="component" value="Unassembled WGS sequence"/>
</dbReference>
<gene>
    <name evidence="1" type="ORF">TNCT_725741</name>
</gene>
<proteinExistence type="predicted"/>
<keyword evidence="2" id="KW-1185">Reference proteome</keyword>